<reference evidence="2" key="1">
    <citation type="journal article" date="2020" name="Nature">
        <title>Giant virus diversity and host interactions through global metagenomics.</title>
        <authorList>
            <person name="Schulz F."/>
            <person name="Roux S."/>
            <person name="Paez-Espino D."/>
            <person name="Jungbluth S."/>
            <person name="Walsh D.A."/>
            <person name="Denef V.J."/>
            <person name="McMahon K.D."/>
            <person name="Konstantinidis K.T."/>
            <person name="Eloe-Fadrosh E.A."/>
            <person name="Kyrpides N.C."/>
            <person name="Woyke T."/>
        </authorList>
    </citation>
    <scope>NUCLEOTIDE SEQUENCE</scope>
    <source>
        <strain evidence="2">GVMAG-M-3300023174-144</strain>
    </source>
</reference>
<sequence>MSPTDNIKRTDNGIFYKKNGWNYVSLKGTPSEVGYAHGFLLAAEYKKALDVTKFTTLYDTGYNWDFFVESSKKLYNETIKDKFPDLYEEMEGMAKGCSAAGVETTVDEIIAWNNSISLLGYWLPHSDEMKEKGSSGGLEGGSSQDRCSAFIAVGDYTEGGKIVVAHNSFTNFTDGQFENCVVDIHPNKGHRIIMQSPPCYIWSATDFFITSKGIIGTETTIGGFIPFENKYPISCRIRKAMNEGNTLDDYVKILWEGNSGDYANSWLFGDTNTNEIMRLELGLKYKSVERTKNGVFIGFNAPYDPQIRNLECSNTGMDDVRRHQGARKVRLGDLMEEYKGKLNAELAMKIIGDHYDVYLGKENPCSRTICSHYDLDGREYMSEPGRPKPFQARGAVDGCVSDTDMIKQMSFMGRFGNSCGTPFIVDEYINKNRVWAHLKPYLFDRPTQPWTLFSSTGMKKNSGKKMKTIKKSSTKRSNKTSRKNTPHPIVMKETVVMENEPLSVEQP</sequence>
<accession>A0A6C0DG61</accession>
<dbReference type="EMBL" id="MN739598">
    <property type="protein sequence ID" value="QHT14939.1"/>
    <property type="molecule type" value="Genomic_DNA"/>
</dbReference>
<dbReference type="InterPro" id="IPR047794">
    <property type="entry name" value="C45_proenzyme-like"/>
</dbReference>
<dbReference type="NCBIfam" id="NF040521">
    <property type="entry name" value="C45_proenzyme"/>
    <property type="match status" value="1"/>
</dbReference>
<dbReference type="Gene3D" id="3.60.60.30">
    <property type="match status" value="1"/>
</dbReference>
<feature type="compositionally biased region" description="Basic residues" evidence="1">
    <location>
        <begin position="461"/>
        <end position="485"/>
    </location>
</feature>
<dbReference type="AlphaFoldDB" id="A0A6C0DG61"/>
<name>A0A6C0DG61_9ZZZZ</name>
<organism evidence="2">
    <name type="scientific">viral metagenome</name>
    <dbReference type="NCBI Taxonomy" id="1070528"/>
    <lineage>
        <taxon>unclassified sequences</taxon>
        <taxon>metagenomes</taxon>
        <taxon>organismal metagenomes</taxon>
    </lineage>
</organism>
<evidence type="ECO:0000313" key="2">
    <source>
        <dbReference type="EMBL" id="QHT14939.1"/>
    </source>
</evidence>
<feature type="region of interest" description="Disordered" evidence="1">
    <location>
        <begin position="454"/>
        <end position="491"/>
    </location>
</feature>
<protein>
    <submittedName>
        <fullName evidence="2">Uncharacterized protein</fullName>
    </submittedName>
</protein>
<proteinExistence type="predicted"/>
<evidence type="ECO:0000256" key="1">
    <source>
        <dbReference type="SAM" id="MobiDB-lite"/>
    </source>
</evidence>